<dbReference type="InterPro" id="IPR018627">
    <property type="entry name" value="ELP6"/>
</dbReference>
<sequence length="266" mass="28050">MSAASALNVLMGLPETANRLDGAVCVQSEGNVDASIFLHSFVQMYMKGGGRAVIISFCQTYHHYQLIGKKMGYNLDGPGSPPTKSLFVDGLTDLCVEQHDEQLWGPTQFPTITNFLKESASAVTSISKFIAAQDQHDGGNHATVVVVDGIAEAVAAGVTAHNMLRFLHQLRAVVEARGDGSALVFHLHADALPETGDVILTQLPFMAKTVLTAKALATGASASVHGLLSCQRRDGAAVTLPARDVHYKTKETGIALFPIGSGAGLL</sequence>
<comment type="similarity">
    <text evidence="2">Belongs to the ELP6 family.</text>
</comment>
<dbReference type="UniPathway" id="UPA00988"/>
<dbReference type="FunCoup" id="F2U2W3">
    <property type="interactions" value="849"/>
</dbReference>
<dbReference type="Gene3D" id="3.40.50.300">
    <property type="entry name" value="P-loop containing nucleotide triphosphate hydrolases"/>
    <property type="match status" value="1"/>
</dbReference>
<dbReference type="AlphaFoldDB" id="F2U2W3"/>
<proteinExistence type="inferred from homology"/>
<dbReference type="RefSeq" id="XP_004996140.1">
    <property type="nucleotide sequence ID" value="XM_004996083.1"/>
</dbReference>
<dbReference type="CDD" id="cd19495">
    <property type="entry name" value="Elp6"/>
    <property type="match status" value="1"/>
</dbReference>
<keyword evidence="4" id="KW-1185">Reference proteome</keyword>
<evidence type="ECO:0000313" key="4">
    <source>
        <dbReference type="Proteomes" id="UP000007799"/>
    </source>
</evidence>
<dbReference type="KEGG" id="sre:PTSG_02642"/>
<dbReference type="InParanoid" id="F2U2W3"/>
<dbReference type="PANTHER" id="PTHR16184:SF6">
    <property type="entry name" value="ELONGATOR COMPLEX PROTEIN 6"/>
    <property type="match status" value="1"/>
</dbReference>
<accession>F2U2W3</accession>
<dbReference type="Proteomes" id="UP000007799">
    <property type="component" value="Unassembled WGS sequence"/>
</dbReference>
<dbReference type="Pfam" id="PF09807">
    <property type="entry name" value="ELP6"/>
    <property type="match status" value="1"/>
</dbReference>
<reference evidence="3" key="1">
    <citation type="submission" date="2009-08" db="EMBL/GenBank/DDBJ databases">
        <title>Annotation of Salpingoeca rosetta.</title>
        <authorList>
            <consortium name="The Broad Institute Genome Sequencing Platform"/>
            <person name="Russ C."/>
            <person name="Cuomo C."/>
            <person name="Burger G."/>
            <person name="Gray M.W."/>
            <person name="Holland P.W.H."/>
            <person name="King N."/>
            <person name="Lang F.B.F."/>
            <person name="Roger A.J."/>
            <person name="Ruiz-Trillo I."/>
            <person name="Young S.K."/>
            <person name="Zeng Q."/>
            <person name="Gargeya S."/>
            <person name="Alvarado L."/>
            <person name="Berlin A."/>
            <person name="Chapman S.B."/>
            <person name="Chen Z."/>
            <person name="Freedman E."/>
            <person name="Gellesch M."/>
            <person name="Goldberg J."/>
            <person name="Griggs A."/>
            <person name="Gujja S."/>
            <person name="Heilman E."/>
            <person name="Heiman D."/>
            <person name="Howarth C."/>
            <person name="Mehta T."/>
            <person name="Neiman D."/>
            <person name="Pearson M."/>
            <person name="Roberts A."/>
            <person name="Saif S."/>
            <person name="Shea T."/>
            <person name="Shenoy N."/>
            <person name="Sisk P."/>
            <person name="Stolte C."/>
            <person name="Sykes S."/>
            <person name="White J."/>
            <person name="Yandava C."/>
            <person name="Haas B."/>
            <person name="Nusbaum C."/>
            <person name="Birren B."/>
        </authorList>
    </citation>
    <scope>NUCLEOTIDE SEQUENCE [LARGE SCALE GENOMIC DNA]</scope>
    <source>
        <strain evidence="3">ATCC 50818</strain>
    </source>
</reference>
<organism evidence="4">
    <name type="scientific">Salpingoeca rosetta (strain ATCC 50818 / BSB-021)</name>
    <dbReference type="NCBI Taxonomy" id="946362"/>
    <lineage>
        <taxon>Eukaryota</taxon>
        <taxon>Choanoflagellata</taxon>
        <taxon>Craspedida</taxon>
        <taxon>Salpingoecidae</taxon>
        <taxon>Salpingoeca</taxon>
    </lineage>
</organism>
<evidence type="ECO:0000313" key="3">
    <source>
        <dbReference type="EMBL" id="EGD81957.1"/>
    </source>
</evidence>
<evidence type="ECO:0000256" key="2">
    <source>
        <dbReference type="ARBA" id="ARBA00008837"/>
    </source>
</evidence>
<gene>
    <name evidence="3" type="ORF">PTSG_02642</name>
</gene>
<dbReference type="EMBL" id="GL832960">
    <property type="protein sequence ID" value="EGD81957.1"/>
    <property type="molecule type" value="Genomic_DNA"/>
</dbReference>
<dbReference type="GeneID" id="16076728"/>
<dbReference type="PANTHER" id="PTHR16184">
    <property type="entry name" value="ELONGATOR COMPLEX PROTEIN 6"/>
    <property type="match status" value="1"/>
</dbReference>
<comment type="pathway">
    <text evidence="1">tRNA modification; 5-methoxycarbonylmethyl-2-thiouridine-tRNA biosynthesis.</text>
</comment>
<dbReference type="STRING" id="946362.F2U2W3"/>
<dbReference type="OrthoDB" id="9995306at2759"/>
<evidence type="ECO:0000256" key="1">
    <source>
        <dbReference type="ARBA" id="ARBA00005043"/>
    </source>
</evidence>
<dbReference type="eggNOG" id="KOG4723">
    <property type="taxonomic scope" value="Eukaryota"/>
</dbReference>
<name>F2U2W3_SALR5</name>
<protein>
    <recommendedName>
        <fullName evidence="5">Elongator complex protein 6</fullName>
    </recommendedName>
</protein>
<dbReference type="GO" id="GO:0033588">
    <property type="term" value="C:elongator holoenzyme complex"/>
    <property type="evidence" value="ECO:0007669"/>
    <property type="project" value="InterPro"/>
</dbReference>
<dbReference type="GO" id="GO:0002098">
    <property type="term" value="P:tRNA wobble uridine modification"/>
    <property type="evidence" value="ECO:0007669"/>
    <property type="project" value="InterPro"/>
</dbReference>
<evidence type="ECO:0008006" key="5">
    <source>
        <dbReference type="Google" id="ProtNLM"/>
    </source>
</evidence>
<dbReference type="InterPro" id="IPR027417">
    <property type="entry name" value="P-loop_NTPase"/>
</dbReference>